<protein>
    <submittedName>
        <fullName evidence="4">Nitroreductase family protein</fullName>
    </submittedName>
</protein>
<keyword evidence="5" id="KW-1185">Reference proteome</keyword>
<name>A0A7W3FPX7_9GAMM</name>
<dbReference type="EMBL" id="JACGXS010000013">
    <property type="protein sequence ID" value="MBA8683549.1"/>
    <property type="molecule type" value="Genomic_DNA"/>
</dbReference>
<reference evidence="4 5" key="1">
    <citation type="submission" date="2020-08" db="EMBL/GenBank/DDBJ databases">
        <title>Stenotrophomonas tumulicola JCM 30961.</title>
        <authorList>
            <person name="Deng Y."/>
        </authorList>
    </citation>
    <scope>NUCLEOTIDE SEQUENCE [LARGE SCALE GENOMIC DNA]</scope>
    <source>
        <strain evidence="4 5">JCM 30961</strain>
    </source>
</reference>
<dbReference type="Pfam" id="PF00881">
    <property type="entry name" value="Nitroreductase"/>
    <property type="match status" value="2"/>
</dbReference>
<gene>
    <name evidence="4" type="ORF">H4O11_17245</name>
</gene>
<evidence type="ECO:0000256" key="2">
    <source>
        <dbReference type="ARBA" id="ARBA00023002"/>
    </source>
</evidence>
<accession>A0A7W3FPX7</accession>
<dbReference type="GO" id="GO:0016491">
    <property type="term" value="F:oxidoreductase activity"/>
    <property type="evidence" value="ECO:0007669"/>
    <property type="project" value="UniProtKB-KW"/>
</dbReference>
<comment type="caution">
    <text evidence="4">The sequence shown here is derived from an EMBL/GenBank/DDBJ whole genome shotgun (WGS) entry which is preliminary data.</text>
</comment>
<keyword evidence="2" id="KW-0560">Oxidoreductase</keyword>
<dbReference type="RefSeq" id="WP_182341382.1">
    <property type="nucleotide sequence ID" value="NZ_JACGXS010000013.1"/>
</dbReference>
<dbReference type="InterPro" id="IPR000415">
    <property type="entry name" value="Nitroreductase-like"/>
</dbReference>
<dbReference type="Gene3D" id="3.40.109.10">
    <property type="entry name" value="NADH Oxidase"/>
    <property type="match status" value="1"/>
</dbReference>
<proteinExistence type="inferred from homology"/>
<evidence type="ECO:0000313" key="5">
    <source>
        <dbReference type="Proteomes" id="UP000547058"/>
    </source>
</evidence>
<dbReference type="SUPFAM" id="SSF55469">
    <property type="entry name" value="FMN-dependent nitroreductase-like"/>
    <property type="match status" value="1"/>
</dbReference>
<evidence type="ECO:0000313" key="4">
    <source>
        <dbReference type="EMBL" id="MBA8683549.1"/>
    </source>
</evidence>
<evidence type="ECO:0000259" key="3">
    <source>
        <dbReference type="Pfam" id="PF00881"/>
    </source>
</evidence>
<feature type="domain" description="Nitroreductase" evidence="3">
    <location>
        <begin position="190"/>
        <end position="244"/>
    </location>
</feature>
<sequence>MTTSSSRIKAALRPVKRTIKWIIGTVDSSAARLAAGSRPLSNLYYALQGNFGREHRAVLHGRRRYLESLRNPSGNTSLLRRNVHRLEKGLLMRPRRLPFGLDYIKETVLAYSRAANAGAEINELLWARDVLEEYMSITPQHAIIDPLREVVSQTTASILHTADPHPRTPYLRSRSEQPTVSYEQLLKLAEYRRSVRWFMPDAVPRHLIDKAIEVAAYSPSACNRQPFEFRVFDNPDLVSKIIKLPMGTSGFGHQVPALAVVIGKQRNYFSERDRHLIYIDGSLAIMSFVYALEVQGLGSCCINWPDIEDREQKMQKLLDLQPDERPIMLVALGYPDAEGMVANSTKKSLSIMRRYNFEEPSPPAPAQSERNPAQ</sequence>
<feature type="domain" description="Nitroreductase" evidence="3">
    <location>
        <begin position="249"/>
        <end position="334"/>
    </location>
</feature>
<dbReference type="InterPro" id="IPR029479">
    <property type="entry name" value="Nitroreductase"/>
</dbReference>
<evidence type="ECO:0000256" key="1">
    <source>
        <dbReference type="ARBA" id="ARBA00007118"/>
    </source>
</evidence>
<dbReference type="Proteomes" id="UP000547058">
    <property type="component" value="Unassembled WGS sequence"/>
</dbReference>
<comment type="similarity">
    <text evidence="1">Belongs to the nitroreductase family.</text>
</comment>
<dbReference type="AlphaFoldDB" id="A0A7W3FPX7"/>
<dbReference type="CDD" id="cd02062">
    <property type="entry name" value="Nitro_FMN_reductase"/>
    <property type="match status" value="1"/>
</dbReference>
<dbReference type="PANTHER" id="PTHR43673">
    <property type="entry name" value="NAD(P)H NITROREDUCTASE YDGI-RELATED"/>
    <property type="match status" value="1"/>
</dbReference>
<organism evidence="4 5">
    <name type="scientific">Stenotrophomonas tumulicola</name>
    <dbReference type="NCBI Taxonomy" id="1685415"/>
    <lineage>
        <taxon>Bacteria</taxon>
        <taxon>Pseudomonadati</taxon>
        <taxon>Pseudomonadota</taxon>
        <taxon>Gammaproteobacteria</taxon>
        <taxon>Lysobacterales</taxon>
        <taxon>Lysobacteraceae</taxon>
        <taxon>Stenotrophomonas</taxon>
    </lineage>
</organism>
<dbReference type="PANTHER" id="PTHR43673:SF10">
    <property type="entry name" value="NADH DEHYDROGENASE_NAD(P)H NITROREDUCTASE XCC3605-RELATED"/>
    <property type="match status" value="1"/>
</dbReference>